<keyword evidence="1" id="KW-0378">Hydrolase</keyword>
<name>A0ABW6QS40_9NOCA</name>
<evidence type="ECO:0000259" key="2">
    <source>
        <dbReference type="Pfam" id="PF00135"/>
    </source>
</evidence>
<dbReference type="InterPro" id="IPR029058">
    <property type="entry name" value="AB_hydrolase_fold"/>
</dbReference>
<protein>
    <submittedName>
        <fullName evidence="3">Carboxylesterase/lipase family protein</fullName>
    </submittedName>
</protein>
<sequence>MSSEINLSTVVETTAGAVRGVVEGAVAVYRGIPYAQAVRFGKPEPVEPWAGVRDAIEFGPAAPQLASRLERVMGSFEVAQAEDCLSLNVWAPPGDGHPVLVFLHGGGFSSGAGSLGWYDGGELAALGDVVVVTINYRLGALGFLRLPGVSDGNLGLRDQIAALAWVRDNVAAFGGDPARVTASGQSAGAISLVAMLSGKQADGLFQQAILQSPPLGMLPATPEAAERVGAKLLRELGIEAEQLGEVPVAALLAAQSAVAKGGEGQVVPPFQLVADGELVAPDLVRAVGERDLRMLMGTTRDEVAAFFSDDWDAVAQVSEQIFGGPTRELSESLNAGGGAAWLFEFEWQPAGSPFRACHCLELPFVLGSAAAWQDAPMLQGERPQSLVDEMRGSWIAFVREGDPGWERGRTRRFGDRAGD</sequence>
<evidence type="ECO:0000256" key="1">
    <source>
        <dbReference type="ARBA" id="ARBA00022801"/>
    </source>
</evidence>
<organism evidence="3 4">
    <name type="scientific">Nocardia suismassiliense</name>
    <dbReference type="NCBI Taxonomy" id="2077092"/>
    <lineage>
        <taxon>Bacteria</taxon>
        <taxon>Bacillati</taxon>
        <taxon>Actinomycetota</taxon>
        <taxon>Actinomycetes</taxon>
        <taxon>Mycobacteriales</taxon>
        <taxon>Nocardiaceae</taxon>
        <taxon>Nocardia</taxon>
    </lineage>
</organism>
<dbReference type="PANTHER" id="PTHR43918:SF4">
    <property type="entry name" value="CARBOXYLIC ESTER HYDROLASE"/>
    <property type="match status" value="1"/>
</dbReference>
<reference evidence="3 4" key="1">
    <citation type="submission" date="2024-10" db="EMBL/GenBank/DDBJ databases">
        <title>The Natural Products Discovery Center: Release of the First 8490 Sequenced Strains for Exploring Actinobacteria Biosynthetic Diversity.</title>
        <authorList>
            <person name="Kalkreuter E."/>
            <person name="Kautsar S.A."/>
            <person name="Yang D."/>
            <person name="Bader C.D."/>
            <person name="Teijaro C.N."/>
            <person name="Fluegel L."/>
            <person name="Davis C.M."/>
            <person name="Simpson J.R."/>
            <person name="Lauterbach L."/>
            <person name="Steele A.D."/>
            <person name="Gui C."/>
            <person name="Meng S."/>
            <person name="Li G."/>
            <person name="Viehrig K."/>
            <person name="Ye F."/>
            <person name="Su P."/>
            <person name="Kiefer A.F."/>
            <person name="Nichols A."/>
            <person name="Cepeda A.J."/>
            <person name="Yan W."/>
            <person name="Fan B."/>
            <person name="Jiang Y."/>
            <person name="Adhikari A."/>
            <person name="Zheng C.-J."/>
            <person name="Schuster L."/>
            <person name="Cowan T.M."/>
            <person name="Smanski M.J."/>
            <person name="Chevrette M.G."/>
            <person name="De Carvalho L.P.S."/>
            <person name="Shen B."/>
        </authorList>
    </citation>
    <scope>NUCLEOTIDE SEQUENCE [LARGE SCALE GENOMIC DNA]</scope>
    <source>
        <strain evidence="3 4">NPDC003040</strain>
    </source>
</reference>
<dbReference type="Proteomes" id="UP001601948">
    <property type="component" value="Unassembled WGS sequence"/>
</dbReference>
<dbReference type="PANTHER" id="PTHR43918">
    <property type="entry name" value="ACETYLCHOLINESTERASE"/>
    <property type="match status" value="1"/>
</dbReference>
<dbReference type="RefSeq" id="WP_387717100.1">
    <property type="nucleotide sequence ID" value="NZ_JBIAPI010000002.1"/>
</dbReference>
<evidence type="ECO:0000313" key="4">
    <source>
        <dbReference type="Proteomes" id="UP001601948"/>
    </source>
</evidence>
<evidence type="ECO:0000313" key="3">
    <source>
        <dbReference type="EMBL" id="MFF3223843.1"/>
    </source>
</evidence>
<dbReference type="Pfam" id="PF00135">
    <property type="entry name" value="COesterase"/>
    <property type="match status" value="1"/>
</dbReference>
<dbReference type="InterPro" id="IPR002018">
    <property type="entry name" value="CarbesteraseB"/>
</dbReference>
<keyword evidence="4" id="KW-1185">Reference proteome</keyword>
<comment type="caution">
    <text evidence="3">The sequence shown here is derived from an EMBL/GenBank/DDBJ whole genome shotgun (WGS) entry which is preliminary data.</text>
</comment>
<dbReference type="EMBL" id="JBIAPI010000002">
    <property type="protein sequence ID" value="MFF3223843.1"/>
    <property type="molecule type" value="Genomic_DNA"/>
</dbReference>
<accession>A0ABW6QS40</accession>
<dbReference type="Gene3D" id="3.40.50.1820">
    <property type="entry name" value="alpha/beta hydrolase"/>
    <property type="match status" value="2"/>
</dbReference>
<dbReference type="SUPFAM" id="SSF53474">
    <property type="entry name" value="alpha/beta-Hydrolases"/>
    <property type="match status" value="1"/>
</dbReference>
<proteinExistence type="predicted"/>
<gene>
    <name evidence="3" type="ORF">ACFYV7_13705</name>
</gene>
<feature type="domain" description="Carboxylesterase type B" evidence="2">
    <location>
        <begin position="8"/>
        <end position="317"/>
    </location>
</feature>
<dbReference type="InterPro" id="IPR050654">
    <property type="entry name" value="AChE-related_enzymes"/>
</dbReference>